<evidence type="ECO:0000313" key="4">
    <source>
        <dbReference type="Proteomes" id="UP000503011"/>
    </source>
</evidence>
<dbReference type="EMBL" id="AP022871">
    <property type="protein sequence ID" value="BCB88563.1"/>
    <property type="molecule type" value="Genomic_DNA"/>
</dbReference>
<protein>
    <submittedName>
        <fullName evidence="3">Acyl dehydratase</fullName>
    </submittedName>
</protein>
<name>A0A6F8YRE5_9ACTN</name>
<dbReference type="InterPro" id="IPR029069">
    <property type="entry name" value="HotDog_dom_sf"/>
</dbReference>
<dbReference type="InterPro" id="IPR052342">
    <property type="entry name" value="MCH/BMMD"/>
</dbReference>
<dbReference type="Pfam" id="PF01575">
    <property type="entry name" value="MaoC_dehydratas"/>
    <property type="match status" value="1"/>
</dbReference>
<accession>A0A6F8YRE5</accession>
<evidence type="ECO:0000313" key="3">
    <source>
        <dbReference type="EMBL" id="BCB88563.1"/>
    </source>
</evidence>
<keyword evidence="4" id="KW-1185">Reference proteome</keyword>
<dbReference type="Proteomes" id="UP000503011">
    <property type="component" value="Chromosome"/>
</dbReference>
<evidence type="ECO:0000259" key="2">
    <source>
        <dbReference type="Pfam" id="PF01575"/>
    </source>
</evidence>
<dbReference type="AlphaFoldDB" id="A0A6F8YRE5"/>
<proteinExistence type="inferred from homology"/>
<reference evidence="3 4" key="1">
    <citation type="submission" date="2020-03" db="EMBL/GenBank/DDBJ databases">
        <title>Whole genome shotgun sequence of Phytohabitans suffuscus NBRC 105367.</title>
        <authorList>
            <person name="Komaki H."/>
            <person name="Tamura T."/>
        </authorList>
    </citation>
    <scope>NUCLEOTIDE SEQUENCE [LARGE SCALE GENOMIC DNA]</scope>
    <source>
        <strain evidence="3 4">NBRC 105367</strain>
    </source>
</reference>
<evidence type="ECO:0000256" key="1">
    <source>
        <dbReference type="ARBA" id="ARBA00005254"/>
    </source>
</evidence>
<feature type="domain" description="MaoC-like" evidence="2">
    <location>
        <begin position="15"/>
        <end position="127"/>
    </location>
</feature>
<dbReference type="RefSeq" id="WP_173160052.1">
    <property type="nucleotide sequence ID" value="NZ_AP022871.1"/>
</dbReference>
<sequence>MADVLPAGKTWEETPAGTTFRTLSRTVTETDLVNFVTLCGFVEPLFLDAHHAREGGYSRRLVPGSMTMCLAEGLVMQTGVISGTGLALLHVDFDAKSPVYVGDTISVLVEITESRASRQPGRGVVTSRNVVTNQDSQTVMVYTPIRMIRGHDFQSS</sequence>
<comment type="similarity">
    <text evidence="1">Belongs to the enoyl-CoA hydratase/isomerase family.</text>
</comment>
<dbReference type="Gene3D" id="3.10.129.10">
    <property type="entry name" value="Hotdog Thioesterase"/>
    <property type="match status" value="1"/>
</dbReference>
<dbReference type="PANTHER" id="PTHR43664">
    <property type="entry name" value="MONOAMINE OXIDASE-RELATED"/>
    <property type="match status" value="1"/>
</dbReference>
<organism evidence="3 4">
    <name type="scientific">Phytohabitans suffuscus</name>
    <dbReference type="NCBI Taxonomy" id="624315"/>
    <lineage>
        <taxon>Bacteria</taxon>
        <taxon>Bacillati</taxon>
        <taxon>Actinomycetota</taxon>
        <taxon>Actinomycetes</taxon>
        <taxon>Micromonosporales</taxon>
        <taxon>Micromonosporaceae</taxon>
    </lineage>
</organism>
<dbReference type="InterPro" id="IPR002539">
    <property type="entry name" value="MaoC-like_dom"/>
</dbReference>
<reference evidence="3 4" key="2">
    <citation type="submission" date="2020-03" db="EMBL/GenBank/DDBJ databases">
        <authorList>
            <person name="Ichikawa N."/>
            <person name="Kimura A."/>
            <person name="Kitahashi Y."/>
            <person name="Uohara A."/>
        </authorList>
    </citation>
    <scope>NUCLEOTIDE SEQUENCE [LARGE SCALE GENOMIC DNA]</scope>
    <source>
        <strain evidence="3 4">NBRC 105367</strain>
    </source>
</reference>
<dbReference type="KEGG" id="psuu:Psuf_058760"/>
<dbReference type="SUPFAM" id="SSF54637">
    <property type="entry name" value="Thioesterase/thiol ester dehydrase-isomerase"/>
    <property type="match status" value="1"/>
</dbReference>
<gene>
    <name evidence="3" type="ORF">Psuf_058760</name>
</gene>
<dbReference type="PANTHER" id="PTHR43664:SF1">
    <property type="entry name" value="BETA-METHYLMALYL-COA DEHYDRATASE"/>
    <property type="match status" value="1"/>
</dbReference>